<reference evidence="5 6" key="1">
    <citation type="journal article" date="2019" name="Int. J. Syst. Evol. Microbiol.">
        <title>The Global Catalogue of Microorganisms (GCM) 10K type strain sequencing project: providing services to taxonomists for standard genome sequencing and annotation.</title>
        <authorList>
            <consortium name="The Broad Institute Genomics Platform"/>
            <consortium name="The Broad Institute Genome Sequencing Center for Infectious Disease"/>
            <person name="Wu L."/>
            <person name="Ma J."/>
        </authorList>
    </citation>
    <scope>NUCLEOTIDE SEQUENCE [LARGE SCALE GENOMIC DNA]</scope>
    <source>
        <strain evidence="5 6">JCM 15395</strain>
    </source>
</reference>
<evidence type="ECO:0000256" key="3">
    <source>
        <dbReference type="ARBA" id="ARBA00023163"/>
    </source>
</evidence>
<dbReference type="InterPro" id="IPR036390">
    <property type="entry name" value="WH_DNA-bd_sf"/>
</dbReference>
<dbReference type="Pfam" id="PF12802">
    <property type="entry name" value="MarR_2"/>
    <property type="match status" value="1"/>
</dbReference>
<name>A0ABN1FNM2_9BACI</name>
<keyword evidence="2" id="KW-0238">DNA-binding</keyword>
<evidence type="ECO:0000256" key="2">
    <source>
        <dbReference type="ARBA" id="ARBA00023125"/>
    </source>
</evidence>
<evidence type="ECO:0000259" key="4">
    <source>
        <dbReference type="PROSITE" id="PS50995"/>
    </source>
</evidence>
<dbReference type="InterPro" id="IPR000835">
    <property type="entry name" value="HTH_MarR-typ"/>
</dbReference>
<dbReference type="RefSeq" id="WP_343810559.1">
    <property type="nucleotide sequence ID" value="NZ_BAAADS010000006.1"/>
</dbReference>
<comment type="caution">
    <text evidence="5">The sequence shown here is derived from an EMBL/GenBank/DDBJ whole genome shotgun (WGS) entry which is preliminary data.</text>
</comment>
<keyword evidence="6" id="KW-1185">Reference proteome</keyword>
<dbReference type="PANTHER" id="PTHR33164">
    <property type="entry name" value="TRANSCRIPTIONAL REGULATOR, MARR FAMILY"/>
    <property type="match status" value="1"/>
</dbReference>
<dbReference type="InterPro" id="IPR039422">
    <property type="entry name" value="MarR/SlyA-like"/>
</dbReference>
<keyword evidence="3" id="KW-0804">Transcription</keyword>
<gene>
    <name evidence="5" type="ORF">GCM10009001_08260</name>
</gene>
<dbReference type="PROSITE" id="PS50995">
    <property type="entry name" value="HTH_MARR_2"/>
    <property type="match status" value="1"/>
</dbReference>
<dbReference type="Proteomes" id="UP001500866">
    <property type="component" value="Unassembled WGS sequence"/>
</dbReference>
<dbReference type="InterPro" id="IPR036388">
    <property type="entry name" value="WH-like_DNA-bd_sf"/>
</dbReference>
<evidence type="ECO:0000256" key="1">
    <source>
        <dbReference type="ARBA" id="ARBA00023015"/>
    </source>
</evidence>
<keyword evidence="1" id="KW-0805">Transcription regulation</keyword>
<dbReference type="PANTHER" id="PTHR33164:SF64">
    <property type="entry name" value="TRANSCRIPTIONAL REGULATOR SLYA"/>
    <property type="match status" value="1"/>
</dbReference>
<accession>A0ABN1FNM2</accession>
<protein>
    <submittedName>
        <fullName evidence="5">MarR family transcriptional regulator</fullName>
    </submittedName>
</protein>
<dbReference type="EMBL" id="BAAADS010000006">
    <property type="protein sequence ID" value="GAA0594492.1"/>
    <property type="molecule type" value="Genomic_DNA"/>
</dbReference>
<organism evidence="5 6">
    <name type="scientific">Virgibacillus siamensis</name>
    <dbReference type="NCBI Taxonomy" id="480071"/>
    <lineage>
        <taxon>Bacteria</taxon>
        <taxon>Bacillati</taxon>
        <taxon>Bacillota</taxon>
        <taxon>Bacilli</taxon>
        <taxon>Bacillales</taxon>
        <taxon>Bacillaceae</taxon>
        <taxon>Virgibacillus</taxon>
    </lineage>
</organism>
<dbReference type="SUPFAM" id="SSF46785">
    <property type="entry name" value="Winged helix' DNA-binding domain"/>
    <property type="match status" value="1"/>
</dbReference>
<proteinExistence type="predicted"/>
<sequence>MSKHNLHRAQWTVLYYLYNYGASTNVDISHYQGVEKPTTTRTINRLEELEYVELVKGKDKREKRVQLTEIGITVYESVRITIDQFEQEMLTGITEEQQQETIQIMEEIRNNMKK</sequence>
<feature type="domain" description="HTH marR-type" evidence="4">
    <location>
        <begin position="1"/>
        <end position="110"/>
    </location>
</feature>
<evidence type="ECO:0000313" key="6">
    <source>
        <dbReference type="Proteomes" id="UP001500866"/>
    </source>
</evidence>
<evidence type="ECO:0000313" key="5">
    <source>
        <dbReference type="EMBL" id="GAA0594492.1"/>
    </source>
</evidence>
<dbReference type="Gene3D" id="1.10.10.10">
    <property type="entry name" value="Winged helix-like DNA-binding domain superfamily/Winged helix DNA-binding domain"/>
    <property type="match status" value="1"/>
</dbReference>
<dbReference type="SMART" id="SM00347">
    <property type="entry name" value="HTH_MARR"/>
    <property type="match status" value="1"/>
</dbReference>